<dbReference type="EMBL" id="SOCA01000005">
    <property type="protein sequence ID" value="TDU69455.1"/>
    <property type="molecule type" value="Genomic_DNA"/>
</dbReference>
<comment type="caution">
    <text evidence="1">The sequence shown here is derived from an EMBL/GenBank/DDBJ whole genome shotgun (WGS) entry which is preliminary data.</text>
</comment>
<dbReference type="AlphaFoldDB" id="A0A4R7RX50"/>
<name>A0A4R7RX50_9BACT</name>
<protein>
    <submittedName>
        <fullName evidence="1">Uncharacterized protein</fullName>
    </submittedName>
</protein>
<reference evidence="1 2" key="1">
    <citation type="submission" date="2019-03" db="EMBL/GenBank/DDBJ databases">
        <title>Genomic Encyclopedia of Archaeal and Bacterial Type Strains, Phase II (KMG-II): from individual species to whole genera.</title>
        <authorList>
            <person name="Goeker M."/>
        </authorList>
    </citation>
    <scope>NUCLEOTIDE SEQUENCE [LARGE SCALE GENOMIC DNA]</scope>
    <source>
        <strain evidence="1 2">ATCC 25309</strain>
    </source>
</reference>
<gene>
    <name evidence="1" type="ORF">EI77_03110</name>
</gene>
<proteinExistence type="predicted"/>
<accession>A0A4R7RX50</accession>
<keyword evidence="2" id="KW-1185">Reference proteome</keyword>
<evidence type="ECO:0000313" key="2">
    <source>
        <dbReference type="Proteomes" id="UP000295662"/>
    </source>
</evidence>
<evidence type="ECO:0000313" key="1">
    <source>
        <dbReference type="EMBL" id="TDU69455.1"/>
    </source>
</evidence>
<organism evidence="1 2">
    <name type="scientific">Prosthecobacter fusiformis</name>
    <dbReference type="NCBI Taxonomy" id="48464"/>
    <lineage>
        <taxon>Bacteria</taxon>
        <taxon>Pseudomonadati</taxon>
        <taxon>Verrucomicrobiota</taxon>
        <taxon>Verrucomicrobiia</taxon>
        <taxon>Verrucomicrobiales</taxon>
        <taxon>Verrucomicrobiaceae</taxon>
        <taxon>Prosthecobacter</taxon>
    </lineage>
</organism>
<sequence>MLELNHPGKIVFEILVGKVKAVVHRRRIGSTWVHTVNVIRCFEPNDYWSAEYGFLPSDVADIMEATVHARRWLRQHCLQYTVHLP</sequence>
<dbReference type="Proteomes" id="UP000295662">
    <property type="component" value="Unassembled WGS sequence"/>
</dbReference>